<dbReference type="AlphaFoldDB" id="A0AAJ4UY02"/>
<comment type="similarity">
    <text evidence="1">Belongs to the bacterial solute-binding protein 7 family.</text>
</comment>
<keyword evidence="2" id="KW-0813">Transport</keyword>
<dbReference type="InterPro" id="IPR018389">
    <property type="entry name" value="DctP_fam"/>
</dbReference>
<evidence type="ECO:0000313" key="5">
    <source>
        <dbReference type="EMBL" id="QCI27637.1"/>
    </source>
</evidence>
<evidence type="ECO:0000256" key="2">
    <source>
        <dbReference type="ARBA" id="ARBA00022448"/>
    </source>
</evidence>
<reference evidence="5" key="3">
    <citation type="submission" date="2019-06" db="EMBL/GenBank/DDBJ databases">
        <title>A comparative analysis of the Nautiliaceae.</title>
        <authorList>
            <person name="Grosche A."/>
            <person name="Smedile F."/>
            <person name="Vetriani C."/>
        </authorList>
    </citation>
    <scope>NUCLEOTIDE SEQUENCE</scope>
    <source>
        <strain evidence="5">TB6</strain>
    </source>
</reference>
<proteinExistence type="inferred from homology"/>
<evidence type="ECO:0000256" key="3">
    <source>
        <dbReference type="ARBA" id="ARBA00022729"/>
    </source>
</evidence>
<dbReference type="InterPro" id="IPR004682">
    <property type="entry name" value="TRAP_DctP"/>
</dbReference>
<dbReference type="Proteomes" id="UP000272781">
    <property type="component" value="Unassembled WGS sequence"/>
</dbReference>
<keyword evidence="3 4" id="KW-0732">Signal</keyword>
<dbReference type="RefSeq" id="WP_123352570.1">
    <property type="nucleotide sequence ID" value="NZ_CP027432.2"/>
</dbReference>
<organism evidence="6 7">
    <name type="scientific">Caminibacter pacificus</name>
    <dbReference type="NCBI Taxonomy" id="1424653"/>
    <lineage>
        <taxon>Bacteria</taxon>
        <taxon>Pseudomonadati</taxon>
        <taxon>Campylobacterota</taxon>
        <taxon>Epsilonproteobacteria</taxon>
        <taxon>Nautiliales</taxon>
        <taxon>Nautiliaceae</taxon>
        <taxon>Caminibacter</taxon>
    </lineage>
</organism>
<dbReference type="Pfam" id="PF03480">
    <property type="entry name" value="DctP"/>
    <property type="match status" value="1"/>
</dbReference>
<dbReference type="Proteomes" id="UP000298805">
    <property type="component" value="Chromosome"/>
</dbReference>
<dbReference type="NCBIfam" id="TIGR00787">
    <property type="entry name" value="dctP"/>
    <property type="match status" value="1"/>
</dbReference>
<evidence type="ECO:0000313" key="8">
    <source>
        <dbReference type="Proteomes" id="UP000298805"/>
    </source>
</evidence>
<dbReference type="GO" id="GO:0055085">
    <property type="term" value="P:transmembrane transport"/>
    <property type="evidence" value="ECO:0007669"/>
    <property type="project" value="InterPro"/>
</dbReference>
<evidence type="ECO:0000256" key="4">
    <source>
        <dbReference type="SAM" id="SignalP"/>
    </source>
</evidence>
<gene>
    <name evidence="5" type="ORF">C6V80_01260</name>
    <name evidence="6" type="ORF">EDC58_1175</name>
</gene>
<dbReference type="PIRSF" id="PIRSF006470">
    <property type="entry name" value="DctB"/>
    <property type="match status" value="1"/>
</dbReference>
<evidence type="ECO:0000313" key="7">
    <source>
        <dbReference type="Proteomes" id="UP000272781"/>
    </source>
</evidence>
<evidence type="ECO:0000313" key="6">
    <source>
        <dbReference type="EMBL" id="ROR40188.1"/>
    </source>
</evidence>
<accession>A0AAJ4UY02</accession>
<dbReference type="Gene3D" id="3.40.190.170">
    <property type="entry name" value="Bacterial extracellular solute-binding protein, family 7"/>
    <property type="match status" value="1"/>
</dbReference>
<protein>
    <submittedName>
        <fullName evidence="6">C4-dicarboxylate-binding protein DctP</fullName>
    </submittedName>
    <submittedName>
        <fullName evidence="5">TRAP transporter substrate-binding protein</fullName>
    </submittedName>
</protein>
<reference evidence="8" key="1">
    <citation type="submission" date="2018-03" db="EMBL/GenBank/DDBJ databases">
        <title>A comparative analysis of the Nautiliaceae.</title>
        <authorList>
            <person name="Grosche A."/>
            <person name="Smedile F."/>
            <person name="Vetriani C."/>
        </authorList>
    </citation>
    <scope>NUCLEOTIDE SEQUENCE [LARGE SCALE GENOMIC DNA]</scope>
    <source>
        <strain evidence="8">TB6</strain>
    </source>
</reference>
<dbReference type="EMBL" id="CP027432">
    <property type="protein sequence ID" value="QCI27637.1"/>
    <property type="molecule type" value="Genomic_DNA"/>
</dbReference>
<dbReference type="EMBL" id="RJVK01000002">
    <property type="protein sequence ID" value="ROR40188.1"/>
    <property type="molecule type" value="Genomic_DNA"/>
</dbReference>
<name>A0AAJ4UY02_9BACT</name>
<dbReference type="InterPro" id="IPR038404">
    <property type="entry name" value="TRAP_DctP_sf"/>
</dbReference>
<reference evidence="6 7" key="2">
    <citation type="submission" date="2018-11" db="EMBL/GenBank/DDBJ databases">
        <title>Genomic Encyclopedia of Type Strains, Phase IV (KMG-IV): sequencing the most valuable type-strain genomes for metagenomic binning, comparative biology and taxonomic classification.</title>
        <authorList>
            <person name="Goeker M."/>
        </authorList>
    </citation>
    <scope>NUCLEOTIDE SEQUENCE [LARGE SCALE GENOMIC DNA]</scope>
    <source>
        <strain evidence="6 7">DSM 27783</strain>
    </source>
</reference>
<evidence type="ECO:0000256" key="1">
    <source>
        <dbReference type="ARBA" id="ARBA00009023"/>
    </source>
</evidence>
<sequence>MKFLKGMVSLALLASMSFAAEYVIKFSHVVSPNTPKGKAADYFAKRVEELSHGRIKVEVYPNAQLGKDKVILRKMKFNTVQMAAPSFSKFTGLVPQLGLFDLPFLFKNEDHLHRVLDGKVGQKLLDMVTKKGYVALAYWDNGFKQLTDSKRPLIKPSDCKGLKFRVMSSKVLIEQFKALGAIPVVLPFSEVYSALQQGVVDGQENTISNIYTKKFYEVQRYMTMSNHGYLGYMVVMSKKFWNKLPADLKAVVKQAIKDATAKERVWAKELNNDQLNKIKEYAKKTGKLEIDYLTPEQRAVWEKKLRSIYPKFYNTIGKDLIEEVIKEGE</sequence>
<dbReference type="CDD" id="cd13674">
    <property type="entry name" value="PBP2_TRAP_SBP_like_1"/>
    <property type="match status" value="1"/>
</dbReference>
<feature type="signal peptide" evidence="4">
    <location>
        <begin position="1"/>
        <end position="19"/>
    </location>
</feature>
<dbReference type="GO" id="GO:0030288">
    <property type="term" value="C:outer membrane-bounded periplasmic space"/>
    <property type="evidence" value="ECO:0007669"/>
    <property type="project" value="InterPro"/>
</dbReference>
<dbReference type="PANTHER" id="PTHR33376:SF7">
    <property type="entry name" value="C4-DICARBOXYLATE-BINDING PROTEIN DCTB"/>
    <property type="match status" value="1"/>
</dbReference>
<dbReference type="PANTHER" id="PTHR33376">
    <property type="match status" value="1"/>
</dbReference>
<keyword evidence="8" id="KW-1185">Reference proteome</keyword>
<dbReference type="NCBIfam" id="NF037995">
    <property type="entry name" value="TRAP_S1"/>
    <property type="match status" value="1"/>
</dbReference>
<feature type="chain" id="PRO_5042513630" evidence="4">
    <location>
        <begin position="20"/>
        <end position="329"/>
    </location>
</feature>